<gene>
    <name evidence="8" type="ORF">ACFSUC_06580</name>
</gene>
<evidence type="ECO:0000256" key="4">
    <source>
        <dbReference type="ARBA" id="ARBA00023157"/>
    </source>
</evidence>
<dbReference type="SMART" id="SM00560">
    <property type="entry name" value="LamGL"/>
    <property type="match status" value="1"/>
</dbReference>
<dbReference type="Pfam" id="PF00251">
    <property type="entry name" value="Glyco_hydro_32N"/>
    <property type="match status" value="2"/>
</dbReference>
<keyword evidence="9" id="KW-1185">Reference proteome</keyword>
<evidence type="ECO:0000313" key="8">
    <source>
        <dbReference type="EMBL" id="MFD2671269.1"/>
    </source>
</evidence>
<keyword evidence="3" id="KW-0378">Hydrolase</keyword>
<dbReference type="SMART" id="SM00635">
    <property type="entry name" value="BID_2"/>
    <property type="match status" value="1"/>
</dbReference>
<dbReference type="InterPro" id="IPR001362">
    <property type="entry name" value="Glyco_hydro_32"/>
</dbReference>
<dbReference type="InterPro" id="IPR013320">
    <property type="entry name" value="ConA-like_dom_sf"/>
</dbReference>
<organism evidence="8 9">
    <name type="scientific">Marinicrinis sediminis</name>
    <dbReference type="NCBI Taxonomy" id="1652465"/>
    <lineage>
        <taxon>Bacteria</taxon>
        <taxon>Bacillati</taxon>
        <taxon>Bacillota</taxon>
        <taxon>Bacilli</taxon>
        <taxon>Bacillales</taxon>
        <taxon>Paenibacillaceae</taxon>
    </lineage>
</organism>
<dbReference type="RefSeq" id="WP_379928720.1">
    <property type="nucleotide sequence ID" value="NZ_JBHUMM010000010.1"/>
</dbReference>
<comment type="caution">
    <text evidence="8">The sequence shown here is derived from an EMBL/GenBank/DDBJ whole genome shotgun (WGS) entry which is preliminary data.</text>
</comment>
<dbReference type="SUPFAM" id="SSF75005">
    <property type="entry name" value="Arabinanase/levansucrase/invertase"/>
    <property type="match status" value="2"/>
</dbReference>
<dbReference type="Gene3D" id="2.60.120.560">
    <property type="entry name" value="Exo-inulinase, domain 1"/>
    <property type="match status" value="2"/>
</dbReference>
<protein>
    <submittedName>
        <fullName evidence="8">GH32 C-terminal domain-containing protein</fullName>
    </submittedName>
</protein>
<feature type="domain" description="LamG-like jellyroll fold" evidence="6">
    <location>
        <begin position="433"/>
        <end position="580"/>
    </location>
</feature>
<comment type="similarity">
    <text evidence="1">Belongs to the glycosyl hydrolase 32 family.</text>
</comment>
<dbReference type="InterPro" id="IPR013148">
    <property type="entry name" value="Glyco_hydro_32_N"/>
</dbReference>
<keyword evidence="2" id="KW-0732">Signal</keyword>
<dbReference type="InterPro" id="IPR003343">
    <property type="entry name" value="Big_2"/>
</dbReference>
<reference evidence="9" key="1">
    <citation type="journal article" date="2019" name="Int. J. Syst. Evol. Microbiol.">
        <title>The Global Catalogue of Microorganisms (GCM) 10K type strain sequencing project: providing services to taxonomists for standard genome sequencing and annotation.</title>
        <authorList>
            <consortium name="The Broad Institute Genomics Platform"/>
            <consortium name="The Broad Institute Genome Sequencing Center for Infectious Disease"/>
            <person name="Wu L."/>
            <person name="Ma J."/>
        </authorList>
    </citation>
    <scope>NUCLEOTIDE SEQUENCE [LARGE SCALE GENOMIC DNA]</scope>
    <source>
        <strain evidence="9">KCTC 33676</strain>
    </source>
</reference>
<dbReference type="Gene3D" id="2.60.120.200">
    <property type="match status" value="1"/>
</dbReference>
<feature type="domain" description="BIG2" evidence="7">
    <location>
        <begin position="1113"/>
        <end position="1189"/>
    </location>
</feature>
<accession>A0ABW5R917</accession>
<dbReference type="Gene3D" id="2.60.40.1080">
    <property type="match status" value="1"/>
</dbReference>
<keyword evidence="5" id="KW-0326">Glycosidase</keyword>
<evidence type="ECO:0000259" key="7">
    <source>
        <dbReference type="SMART" id="SM00635"/>
    </source>
</evidence>
<dbReference type="Gene3D" id="2.115.10.20">
    <property type="entry name" value="Glycosyl hydrolase domain, family 43"/>
    <property type="match status" value="2"/>
</dbReference>
<dbReference type="Proteomes" id="UP001597497">
    <property type="component" value="Unassembled WGS sequence"/>
</dbReference>
<evidence type="ECO:0000256" key="5">
    <source>
        <dbReference type="ARBA" id="ARBA00023295"/>
    </source>
</evidence>
<evidence type="ECO:0000256" key="3">
    <source>
        <dbReference type="ARBA" id="ARBA00022801"/>
    </source>
</evidence>
<dbReference type="Pfam" id="PF02368">
    <property type="entry name" value="Big_2"/>
    <property type="match status" value="1"/>
</dbReference>
<evidence type="ECO:0000313" key="9">
    <source>
        <dbReference type="Proteomes" id="UP001597497"/>
    </source>
</evidence>
<dbReference type="SUPFAM" id="SSF49899">
    <property type="entry name" value="Concanavalin A-like lectins/glucanases"/>
    <property type="match status" value="3"/>
</dbReference>
<evidence type="ECO:0000256" key="1">
    <source>
        <dbReference type="ARBA" id="ARBA00009902"/>
    </source>
</evidence>
<sequence length="1998" mass="219975">MKGATWKGKQIISLFSSILMFVSTVVLAIPANKSYAATNTIVNPGFETGDLTGWTVVHGQAFSQADVTDETTFWNKQAFGQHNFWHIWGGAGDNAKVGVLESETFTLGGDGQIDFQVGGDQDLNQLYIALVRESDDAILMKATGTGSDAYSTVNWDASAYTGTVVKIRVVDQSTTGHINLDDVNVPPTPSLHNHTEPAIYNHDFEYTELVPFVIRGWNQVSGDAFAPSSLTHQELYSEGGAFRHADSYHLWSFKDGGDGQVGELRSTTFTLGGNGGIDFLISGGQDIDNLYVALVRASDGAELFRETGRNSEAYQRVFWNASAYVGQDVYIQIVDNQTGGWGHINVDDFHVLNSVFAGGLLGEWSLNEGTGTQAMETVTGTSDPIDYHLNTGVYQPAQDPMWKSDGIRSHALLFDGYSTWITRTPDEIPAPKRAITLEAWVAPRNFEHGDENRLSAIINQHDREAKEGYILGHFRHGTWGLQFGADGNWREIMTDSLLPLNEWTHITATYDSLTGEAVLYQNGEKVASADFPAGEEITPSVNDLLIGKNNDGMWLYGYTMNMFSGLLDEVKIYNEARTAAQVKQAYDLDIQALGGNLPTVDRTIDRSLLAADKHRPQFHASPPTAWGNEPGGPIYFNGQYHLFYQSNPRGPFWNHIRFGHLVSDDMVHWRDVDDAVIPGYQNVDPEGAWAGTSVVDDQNVPVIFYTAGDDRLRATLGSNQNINIARSTYPMDGDNDLNRWEKSPELIVTQEPGEGIPGEFRDPFVFKDGNEWFMLVTSGIQDGQGQSVGGTALVYSTTDSSFESDWTFRGELYVGDFNSYPLTGRVWELPILLPLGNSGKHIFLINPAKVDRNEDQSRYTFYWIGTWDAATARFTPDDPEPQMFDVGQHFTGPAGMVTPDGRTIIHSITQGRRTATQDYDAGYAHNYGLPVSVSLRPDGRLGVEPISELDSLRGQQLVNITSDTSFANANQILSSVSGDMLEIQLELDSGLANEAGLSVRRSPNGEEETIVYYKKSSKEFFVNRTKASLNEDTDKWFQGGVVDIGTESIQMHMYVDRSQIETYLNGLKGLTTRTYPTRNDATGVQLWANEQPNTVVVKSLQIWEMNSAYTPVNPTGISLSPASMTLIEGDTERLTPTIAPAQATNKDVIWTSSNPAVATVVNGNVTGQMPGTATITAKTRTGLHTATAAITVTAEPAHDGLLNHDFEDGLTGWTVVSGDAFGALDVTVADDWGWGGPFNQNGNRHLWGVKDGSDAQTGVLTSQTFTLGGNGQIDFLVGGGNDIYDLYVSLVRASDGKELMKASGGNKESYTRIYWDASDYIGQQLYIKIVDRETGAWGHLNVDDVNVPVEPPVNSTLTNPGFETGDLAGWTVTGDAFTVADVTSDTGWGWGGPFHHEGTYHLWGFKDGADTQVGTLQSTPFTLHGSGWIDFLIGGGEDLNQLYVALVRAADGTELMKATGHQDEAYRRVFWDASAYVGEELYVKIVDTATGGWGHLNVDDFHVFNSTSAIVTEDRYQMYRPAHRYTAEKHWLNDPNGLVYYDGEYHLFYQHNPTGNTWGPMYWGHAVSTDLISWTELPIALEPDQNGFAWSGSVVIDWNNTTGFQEGKEPPMVAMYTSEKAGVQTQSLAYSLDKGRTWTKYAGNPVIPMPADLGVFRDPKVFWHEETNRWVMVIAAENKSGGQFIRIFHSSDMKSWTFASDFGLTDGNHNGVWEVPDLFELPVDGNPNQTKWVMQVSLSSGAPAGGSGMQYFIGDFDGITFTNANPPSTALYSEYGSDFYAAITFSDMPVTDNRRIQIGWMNNWSYGQAIPATIFRSAMSLPRELTLQTTDNGIRLVQSRVSEVESYRGAGQSWSPQSLAVGNNLLSGVNGTVGEIMAQFDVTGTAATEFGFKVRKGASEETIIGYDVVNQKLFVDRTQSGEDHFSAAFSARHEATMVPQNGKIRIRILIDRSSVEVFGQDGEVLFTEQIFPRLTSDQLEVYTKDGQIQLDQLDWFAM</sequence>
<dbReference type="PANTHER" id="PTHR42800:SF1">
    <property type="entry name" value="EXOINULINASE INUD (AFU_ORTHOLOGUE AFUA_5G00480)"/>
    <property type="match status" value="1"/>
</dbReference>
<dbReference type="CDD" id="cd08996">
    <property type="entry name" value="GH32_FFase"/>
    <property type="match status" value="1"/>
</dbReference>
<dbReference type="SMART" id="SM00640">
    <property type="entry name" value="Glyco_32"/>
    <property type="match status" value="2"/>
</dbReference>
<dbReference type="InterPro" id="IPR006558">
    <property type="entry name" value="LamG-like"/>
</dbReference>
<proteinExistence type="inferred from homology"/>
<dbReference type="Pfam" id="PF13385">
    <property type="entry name" value="Laminin_G_3"/>
    <property type="match status" value="1"/>
</dbReference>
<dbReference type="SUPFAM" id="SSF49373">
    <property type="entry name" value="Invasin/intimin cell-adhesion fragments"/>
    <property type="match status" value="1"/>
</dbReference>
<dbReference type="Gene3D" id="2.60.120.260">
    <property type="entry name" value="Galactose-binding domain-like"/>
    <property type="match status" value="2"/>
</dbReference>
<dbReference type="CDD" id="cd18622">
    <property type="entry name" value="GH32_Inu-like"/>
    <property type="match status" value="1"/>
</dbReference>
<dbReference type="Pfam" id="PF08244">
    <property type="entry name" value="Glyco_hydro_32C"/>
    <property type="match status" value="2"/>
</dbReference>
<dbReference type="InterPro" id="IPR023296">
    <property type="entry name" value="Glyco_hydro_beta-prop_sf"/>
</dbReference>
<dbReference type="EMBL" id="JBHUMM010000010">
    <property type="protein sequence ID" value="MFD2671269.1"/>
    <property type="molecule type" value="Genomic_DNA"/>
</dbReference>
<keyword evidence="4" id="KW-1015">Disulfide bond</keyword>
<name>A0ABW5R917_9BACL</name>
<dbReference type="PANTHER" id="PTHR42800">
    <property type="entry name" value="EXOINULINASE INUD (AFU_ORTHOLOGUE AFUA_5G00480)"/>
    <property type="match status" value="1"/>
</dbReference>
<evidence type="ECO:0000259" key="6">
    <source>
        <dbReference type="SMART" id="SM00560"/>
    </source>
</evidence>
<dbReference type="InterPro" id="IPR008964">
    <property type="entry name" value="Invasin/intimin_cell_adhesion"/>
</dbReference>
<dbReference type="InterPro" id="IPR013189">
    <property type="entry name" value="Glyco_hydro_32_C"/>
</dbReference>
<evidence type="ECO:0000256" key="2">
    <source>
        <dbReference type="ARBA" id="ARBA00022729"/>
    </source>
</evidence>